<sequence length="557" mass="61323">MLAKSKSVLVGDSRQLQPTVLSWEASRCGLRRSLLVRLLACGHPAFLLRRQYRMHPDIVAFPNGYFYDSKLLTDRSVLARSRAPDDPTASTATIAQKLSDCPRFVFVDVCDSTMERRRGRSLLNRREAAAVVDYMRQLRALLQLTAQETAAGVGIITFYTAQRDVILSMLTHEERRSGVQVATVDSFQGKEKCIILLSCVRTLSTEQLLQLERRAEQREKSLDSDDGDGVTMEERSANRRLGRYGLGFLADWHRLNVALTRARDLCVCFASRDTVRAVGMAAMASAAPSHAVTTVDTSAEDVQREKTTRTEDLRIAAVVSSCWQSLAVDWGRRLLCLRRRVVTRLRLPLSPCAPFSLEAADACETGVPRGTLVDQRGLHDPFAIASEVHTDRQINMCVLLVLCSVAVHCRVHGSTHLKGPVALRIDVYVCICVCPRAALCIARALGETAPSRARSREEGSGDALASSRRVCGRRLFTSAFTSLYFVTATSGTHTHRDDPRRSPPLPRSPILSSPSRLSLSPPSCLSPRRLIGSGTGVYGGRRTHQLPPIIFASSASP</sequence>
<gene>
    <name evidence="3" type="ORF">CUR178_07257</name>
</gene>
<feature type="domain" description="DNA2/NAM7 helicase-like C-terminal" evidence="2">
    <location>
        <begin position="30"/>
        <end position="270"/>
    </location>
</feature>
<reference evidence="3 4" key="1">
    <citation type="submission" date="2021-02" db="EMBL/GenBank/DDBJ databases">
        <title>Leishmania (Mundinia) enrietti genome sequencing and assembly.</title>
        <authorList>
            <person name="Almutairi H."/>
            <person name="Gatherer D."/>
        </authorList>
    </citation>
    <scope>NUCLEOTIDE SEQUENCE [LARGE SCALE GENOMIC DNA]</scope>
    <source>
        <strain evidence="3">CUR178</strain>
    </source>
</reference>
<evidence type="ECO:0000259" key="2">
    <source>
        <dbReference type="Pfam" id="PF13087"/>
    </source>
</evidence>
<protein>
    <recommendedName>
        <fullName evidence="2">DNA2/NAM7 helicase-like C-terminal domain-containing protein</fullName>
    </recommendedName>
</protein>
<dbReference type="Proteomes" id="UP000674179">
    <property type="component" value="Chromosome 9"/>
</dbReference>
<evidence type="ECO:0000313" key="3">
    <source>
        <dbReference type="EMBL" id="KAG5484666.1"/>
    </source>
</evidence>
<evidence type="ECO:0000313" key="4">
    <source>
        <dbReference type="Proteomes" id="UP000674179"/>
    </source>
</evidence>
<dbReference type="Gene3D" id="3.40.50.300">
    <property type="entry name" value="P-loop containing nucleotide triphosphate hydrolases"/>
    <property type="match status" value="2"/>
</dbReference>
<feature type="compositionally biased region" description="Low complexity" evidence="1">
    <location>
        <begin position="508"/>
        <end position="526"/>
    </location>
</feature>
<accession>A0A836H0H3</accession>
<dbReference type="AlphaFoldDB" id="A0A836H0H3"/>
<comment type="caution">
    <text evidence="3">The sequence shown here is derived from an EMBL/GenBank/DDBJ whole genome shotgun (WGS) entry which is preliminary data.</text>
</comment>
<dbReference type="InterPro" id="IPR047187">
    <property type="entry name" value="SF1_C_Upf1"/>
</dbReference>
<dbReference type="GeneID" id="94174416"/>
<proteinExistence type="predicted"/>
<dbReference type="Pfam" id="PF13087">
    <property type="entry name" value="AAA_12"/>
    <property type="match status" value="1"/>
</dbReference>
<evidence type="ECO:0000256" key="1">
    <source>
        <dbReference type="SAM" id="MobiDB-lite"/>
    </source>
</evidence>
<dbReference type="CDD" id="cd18808">
    <property type="entry name" value="SF1_C_Upf1"/>
    <property type="match status" value="1"/>
</dbReference>
<dbReference type="PANTHER" id="PTHR10887:SF495">
    <property type="entry name" value="HELICASE SENATAXIN ISOFORM X1-RELATED"/>
    <property type="match status" value="1"/>
</dbReference>
<dbReference type="KEGG" id="lenr:94174416"/>
<organism evidence="3 4">
    <name type="scientific">Leishmania enriettii</name>
    <dbReference type="NCBI Taxonomy" id="5663"/>
    <lineage>
        <taxon>Eukaryota</taxon>
        <taxon>Discoba</taxon>
        <taxon>Euglenozoa</taxon>
        <taxon>Kinetoplastea</taxon>
        <taxon>Metakinetoplastina</taxon>
        <taxon>Trypanosomatida</taxon>
        <taxon>Trypanosomatidae</taxon>
        <taxon>Leishmaniinae</taxon>
        <taxon>Leishmania</taxon>
    </lineage>
</organism>
<dbReference type="InterPro" id="IPR045055">
    <property type="entry name" value="DNA2/NAM7-like"/>
</dbReference>
<dbReference type="RefSeq" id="XP_067695292.1">
    <property type="nucleotide sequence ID" value="XM_067838906.1"/>
</dbReference>
<dbReference type="InterPro" id="IPR027417">
    <property type="entry name" value="P-loop_NTPase"/>
</dbReference>
<dbReference type="OrthoDB" id="273495at2759"/>
<name>A0A836H0H3_LEIEN</name>
<keyword evidence="4" id="KW-1185">Reference proteome</keyword>
<dbReference type="SUPFAM" id="SSF52540">
    <property type="entry name" value="P-loop containing nucleoside triphosphate hydrolases"/>
    <property type="match status" value="1"/>
</dbReference>
<feature type="region of interest" description="Disordered" evidence="1">
    <location>
        <begin position="491"/>
        <end position="526"/>
    </location>
</feature>
<dbReference type="EMBL" id="JAFHKP010000009">
    <property type="protein sequence ID" value="KAG5484666.1"/>
    <property type="molecule type" value="Genomic_DNA"/>
</dbReference>
<dbReference type="PANTHER" id="PTHR10887">
    <property type="entry name" value="DNA2/NAM7 HELICASE FAMILY"/>
    <property type="match status" value="1"/>
</dbReference>
<dbReference type="InterPro" id="IPR041679">
    <property type="entry name" value="DNA2/NAM7-like_C"/>
</dbReference>